<name>A0A6J6EDS7_9ZZZZ</name>
<proteinExistence type="predicted"/>
<organism evidence="1">
    <name type="scientific">freshwater metagenome</name>
    <dbReference type="NCBI Taxonomy" id="449393"/>
    <lineage>
        <taxon>unclassified sequences</taxon>
        <taxon>metagenomes</taxon>
        <taxon>ecological metagenomes</taxon>
    </lineage>
</organism>
<evidence type="ECO:0000313" key="1">
    <source>
        <dbReference type="EMBL" id="CAB4574502.1"/>
    </source>
</evidence>
<dbReference type="AlphaFoldDB" id="A0A6J6EDS7"/>
<reference evidence="1" key="1">
    <citation type="submission" date="2020-05" db="EMBL/GenBank/DDBJ databases">
        <authorList>
            <person name="Chiriac C."/>
            <person name="Salcher M."/>
            <person name="Ghai R."/>
            <person name="Kavagutti S V."/>
        </authorList>
    </citation>
    <scope>NUCLEOTIDE SEQUENCE</scope>
</reference>
<gene>
    <name evidence="1" type="ORF">UFOPK1591_01496</name>
</gene>
<protein>
    <submittedName>
        <fullName evidence="1">Unannotated protein</fullName>
    </submittedName>
</protein>
<dbReference type="EMBL" id="CAEZTD010000171">
    <property type="protein sequence ID" value="CAB4574502.1"/>
    <property type="molecule type" value="Genomic_DNA"/>
</dbReference>
<accession>A0A6J6EDS7</accession>
<sequence length="110" mass="11799">MRSSAQVLPDCFTSGRINVVVDGELGAPDLDTLVVVARTATLQTNELELVGLIGELSAGFILRDNTTYEALTRANNALHQFLNSFKVFGCEGFGHVEVVIETISDGRSDA</sequence>
<dbReference type="AntiFam" id="ANF00209">
    <property type="entry name" value="Shadow ORF (opposite thrS)"/>
</dbReference>